<dbReference type="Pfam" id="PF00072">
    <property type="entry name" value="Response_reg"/>
    <property type="match status" value="1"/>
</dbReference>
<dbReference type="PROSITE" id="PS50110">
    <property type="entry name" value="RESPONSE_REGULATORY"/>
    <property type="match status" value="1"/>
</dbReference>
<dbReference type="CDD" id="cd00156">
    <property type="entry name" value="REC"/>
    <property type="match status" value="1"/>
</dbReference>
<evidence type="ECO:0000313" key="4">
    <source>
        <dbReference type="EMBL" id="UOF01701.1"/>
    </source>
</evidence>
<dbReference type="InterPro" id="IPR011006">
    <property type="entry name" value="CheY-like_superfamily"/>
</dbReference>
<dbReference type="Gene3D" id="1.25.40.10">
    <property type="entry name" value="Tetratricopeptide repeat domain"/>
    <property type="match status" value="1"/>
</dbReference>
<gene>
    <name evidence="4" type="ORF">MNR06_01875</name>
</gene>
<name>A0ABY4C9R2_9BACT</name>
<feature type="domain" description="Response regulatory" evidence="3">
    <location>
        <begin position="7"/>
        <end position="126"/>
    </location>
</feature>
<dbReference type="PANTHER" id="PTHR44591">
    <property type="entry name" value="STRESS RESPONSE REGULATOR PROTEIN 1"/>
    <property type="match status" value="1"/>
</dbReference>
<feature type="modified residue" description="4-aspartylphosphate" evidence="2">
    <location>
        <position position="57"/>
    </location>
</feature>
<dbReference type="InterPro" id="IPR050595">
    <property type="entry name" value="Bact_response_regulator"/>
</dbReference>
<evidence type="ECO:0000256" key="2">
    <source>
        <dbReference type="PROSITE-ProRule" id="PRU00169"/>
    </source>
</evidence>
<dbReference type="EMBL" id="CP093442">
    <property type="protein sequence ID" value="UOF01701.1"/>
    <property type="molecule type" value="Genomic_DNA"/>
</dbReference>
<dbReference type="PANTHER" id="PTHR44591:SF3">
    <property type="entry name" value="RESPONSE REGULATORY DOMAIN-CONTAINING PROTEIN"/>
    <property type="match status" value="1"/>
</dbReference>
<keyword evidence="1 2" id="KW-0597">Phosphoprotein</keyword>
<accession>A0ABY4C9R2</accession>
<evidence type="ECO:0000313" key="5">
    <source>
        <dbReference type="Proteomes" id="UP000830116"/>
    </source>
</evidence>
<dbReference type="InterPro" id="IPR001789">
    <property type="entry name" value="Sig_transdc_resp-reg_receiver"/>
</dbReference>
<dbReference type="Proteomes" id="UP000830116">
    <property type="component" value="Chromosome"/>
</dbReference>
<dbReference type="SUPFAM" id="SSF48452">
    <property type="entry name" value="TPR-like"/>
    <property type="match status" value="1"/>
</dbReference>
<keyword evidence="5" id="KW-1185">Reference proteome</keyword>
<dbReference type="SUPFAM" id="SSF52172">
    <property type="entry name" value="CheY-like"/>
    <property type="match status" value="1"/>
</dbReference>
<dbReference type="Gene3D" id="3.40.50.2300">
    <property type="match status" value="1"/>
</dbReference>
<dbReference type="RefSeq" id="WP_243538305.1">
    <property type="nucleotide sequence ID" value="NZ_CP093442.1"/>
</dbReference>
<evidence type="ECO:0000259" key="3">
    <source>
        <dbReference type="PROSITE" id="PS50110"/>
    </source>
</evidence>
<dbReference type="SMART" id="SM00448">
    <property type="entry name" value="REC"/>
    <property type="match status" value="1"/>
</dbReference>
<protein>
    <submittedName>
        <fullName evidence="4">Response regulator</fullName>
    </submittedName>
</protein>
<sequence>MDANKSKILILEDDQTIGVALKEVLARAGYSVFLATRPDEANSILTSNTNIEFLFCDCLLPQMTGLDFIKQVRGNYPNLRFKVVLMSGIYTDKSFIQEASQATGAVAFLKKPFEMEQVLKLVKKEEAPKREEVGARKLLYQMFANPTVTNRQKRKVIESIEEVSGFDLPFLYSLLAETKSSGYLNIYNADGSVSGISFCNGTIVGVDVDDKTTFLGEMLIQSGYATPKDVQTALRDKNNRRIGNYLIQNNQLSPHAFDLILMEQMNIRLVRTIVDQKIRVNFASAEVEMSSPSIDADSLSYYLHDWIASKLSVSWLKSLYVMWSGNVIVKSPTFREDHPALSMSLIKTLEGLTVKLNNQMTLSQLLDVKGYSEVAVYKAIHFLLTKGLIVFAQRAAFANPQEQLKVLKKIWAELESKNGYDIVSYMETGSGGTSLDGALQDFMTLIGDQPQDTASELYQVWNNIKKIAEESVAMAKDSSKIDQYRQASKKTEAEAKLRAASLMEDVKKALQYNQYAKALEHLAEIAKLNPQMQQLHVYSSWAKLGALDPAKKVFQMKEIELELMQVPPDERYDTLFPFVIGLFNKAKGDVVAARKSFEKSVALDPSFIPARREISLLSAANKKQDVFNMDLKQVVSGFFKKK</sequence>
<organism evidence="4 5">
    <name type="scientific">Bdellovibrio reynosensis</name>
    <dbReference type="NCBI Taxonomy" id="2835041"/>
    <lineage>
        <taxon>Bacteria</taxon>
        <taxon>Pseudomonadati</taxon>
        <taxon>Bdellovibrionota</taxon>
        <taxon>Bdellovibrionia</taxon>
        <taxon>Bdellovibrionales</taxon>
        <taxon>Pseudobdellovibrionaceae</taxon>
        <taxon>Bdellovibrio</taxon>
    </lineage>
</organism>
<evidence type="ECO:0000256" key="1">
    <source>
        <dbReference type="ARBA" id="ARBA00022553"/>
    </source>
</evidence>
<dbReference type="InterPro" id="IPR011990">
    <property type="entry name" value="TPR-like_helical_dom_sf"/>
</dbReference>
<proteinExistence type="predicted"/>
<reference evidence="4" key="1">
    <citation type="submission" date="2022-03" db="EMBL/GenBank/DDBJ databases">
        <title>Genome Identification and Characterization of new species Bdellovibrio reynosense LBG001 sp. nov. from a Mexico soil sample.</title>
        <authorList>
            <person name="Camilli A."/>
            <person name="Ajao Y."/>
            <person name="Guo X."/>
        </authorList>
    </citation>
    <scope>NUCLEOTIDE SEQUENCE</scope>
    <source>
        <strain evidence="4">LBG001</strain>
    </source>
</reference>